<dbReference type="InterPro" id="IPR050092">
    <property type="entry name" value="RNase_H"/>
</dbReference>
<dbReference type="EMBL" id="KY684084">
    <property type="protein sequence ID" value="ARF09136.1"/>
    <property type="molecule type" value="Genomic_DNA"/>
</dbReference>
<keyword evidence="6" id="KW-0255">Endonuclease</keyword>
<evidence type="ECO:0000256" key="4">
    <source>
        <dbReference type="ARBA" id="ARBA00022722"/>
    </source>
</evidence>
<organism evidence="9">
    <name type="scientific">Catovirus CTV1</name>
    <dbReference type="NCBI Taxonomy" id="1977631"/>
    <lineage>
        <taxon>Viruses</taxon>
        <taxon>Varidnaviria</taxon>
        <taxon>Bamfordvirae</taxon>
        <taxon>Nucleocytoviricota</taxon>
        <taxon>Megaviricetes</taxon>
        <taxon>Imitervirales</taxon>
        <taxon>Mimiviridae</taxon>
        <taxon>Klosneuvirinae</taxon>
        <taxon>Catovirus</taxon>
    </lineage>
</organism>
<evidence type="ECO:0000256" key="2">
    <source>
        <dbReference type="ARBA" id="ARBA00005300"/>
    </source>
</evidence>
<protein>
    <recommendedName>
        <fullName evidence="3">ribonuclease H</fullName>
        <ecNumber evidence="3">3.1.26.4</ecNumber>
    </recommendedName>
</protein>
<feature type="domain" description="RNase H type-1" evidence="8">
    <location>
        <begin position="1"/>
        <end position="155"/>
    </location>
</feature>
<dbReference type="GO" id="GO:0003676">
    <property type="term" value="F:nucleic acid binding"/>
    <property type="evidence" value="ECO:0007669"/>
    <property type="project" value="InterPro"/>
</dbReference>
<dbReference type="GO" id="GO:0043137">
    <property type="term" value="P:DNA replication, removal of RNA primer"/>
    <property type="evidence" value="ECO:0007669"/>
    <property type="project" value="TreeGrafter"/>
</dbReference>
<dbReference type="InterPro" id="IPR002156">
    <property type="entry name" value="RNaseH_domain"/>
</dbReference>
<name>A0A1V0SBQ5_9VIRU</name>
<keyword evidence="7" id="KW-0378">Hydrolase</keyword>
<evidence type="ECO:0000256" key="7">
    <source>
        <dbReference type="ARBA" id="ARBA00022801"/>
    </source>
</evidence>
<dbReference type="InterPro" id="IPR036397">
    <property type="entry name" value="RNaseH_sf"/>
</dbReference>
<dbReference type="Pfam" id="PF00075">
    <property type="entry name" value="RNase_H"/>
    <property type="match status" value="1"/>
</dbReference>
<evidence type="ECO:0000256" key="6">
    <source>
        <dbReference type="ARBA" id="ARBA00022759"/>
    </source>
</evidence>
<evidence type="ECO:0000256" key="1">
    <source>
        <dbReference type="ARBA" id="ARBA00000077"/>
    </source>
</evidence>
<dbReference type="PROSITE" id="PS50879">
    <property type="entry name" value="RNASE_H_1"/>
    <property type="match status" value="1"/>
</dbReference>
<evidence type="ECO:0000256" key="5">
    <source>
        <dbReference type="ARBA" id="ARBA00022723"/>
    </source>
</evidence>
<reference evidence="9" key="1">
    <citation type="journal article" date="2017" name="Science">
        <title>Giant viruses with an expanded complement of translation system components.</title>
        <authorList>
            <person name="Schulz F."/>
            <person name="Yutin N."/>
            <person name="Ivanova N.N."/>
            <person name="Ortega D.R."/>
            <person name="Lee T.K."/>
            <person name="Vierheilig J."/>
            <person name="Daims H."/>
            <person name="Horn M."/>
            <person name="Wagner M."/>
            <person name="Jensen G.J."/>
            <person name="Kyrpides N.C."/>
            <person name="Koonin E.V."/>
            <person name="Woyke T."/>
        </authorList>
    </citation>
    <scope>NUCLEOTIDE SEQUENCE</scope>
    <source>
        <strain evidence="9">CTV1</strain>
    </source>
</reference>
<proteinExistence type="inferred from homology"/>
<dbReference type="PANTHER" id="PTHR10642:SF26">
    <property type="entry name" value="RIBONUCLEASE H1"/>
    <property type="match status" value="1"/>
</dbReference>
<gene>
    <name evidence="9" type="ORF">Catovirus_2_85</name>
</gene>
<comment type="catalytic activity">
    <reaction evidence="1">
        <text>Endonucleolytic cleavage to 5'-phosphomonoester.</text>
        <dbReference type="EC" id="3.1.26.4"/>
    </reaction>
</comment>
<dbReference type="GO" id="GO:0046872">
    <property type="term" value="F:metal ion binding"/>
    <property type="evidence" value="ECO:0007669"/>
    <property type="project" value="UniProtKB-KW"/>
</dbReference>
<dbReference type="SUPFAM" id="SSF53098">
    <property type="entry name" value="Ribonuclease H-like"/>
    <property type="match status" value="1"/>
</dbReference>
<evidence type="ECO:0000256" key="3">
    <source>
        <dbReference type="ARBA" id="ARBA00012180"/>
    </source>
</evidence>
<evidence type="ECO:0000313" key="9">
    <source>
        <dbReference type="EMBL" id="ARF09136.1"/>
    </source>
</evidence>
<sequence length="157" mass="18307">MAEIIVFTDGSYYKTNFGEEKSGYGIYFPNGELENVSRPFTHKPLTNQRSELYAIFKAIYYIITKLKVEKIKIYTDSEYSMKSLTMWIKKWKQNNWKTANGKDVKNSDIINNIDKLMTKFKGKIEFYHVNSHTGKTDDFSKWNDIVDSLAKNGAKQS</sequence>
<dbReference type="CDD" id="cd09280">
    <property type="entry name" value="RNase_HI_eukaryote_like"/>
    <property type="match status" value="1"/>
</dbReference>
<evidence type="ECO:0000259" key="8">
    <source>
        <dbReference type="PROSITE" id="PS50879"/>
    </source>
</evidence>
<accession>A0A1V0SBQ5</accession>
<dbReference type="Gene3D" id="3.30.420.10">
    <property type="entry name" value="Ribonuclease H-like superfamily/Ribonuclease H"/>
    <property type="match status" value="1"/>
</dbReference>
<dbReference type="PANTHER" id="PTHR10642">
    <property type="entry name" value="RIBONUCLEASE H1"/>
    <property type="match status" value="1"/>
</dbReference>
<comment type="similarity">
    <text evidence="2">Belongs to the RNase H family.</text>
</comment>
<keyword evidence="4" id="KW-0540">Nuclease</keyword>
<keyword evidence="5" id="KW-0479">Metal-binding</keyword>
<dbReference type="EC" id="3.1.26.4" evidence="3"/>
<dbReference type="GO" id="GO:0004523">
    <property type="term" value="F:RNA-DNA hybrid ribonuclease activity"/>
    <property type="evidence" value="ECO:0007669"/>
    <property type="project" value="UniProtKB-EC"/>
</dbReference>
<dbReference type="InterPro" id="IPR012337">
    <property type="entry name" value="RNaseH-like_sf"/>
</dbReference>